<proteinExistence type="predicted"/>
<feature type="transmembrane region" description="Helical" evidence="1">
    <location>
        <begin position="51"/>
        <end position="72"/>
    </location>
</feature>
<dbReference type="KEGG" id="mmai:sS8_2324"/>
<keyword evidence="3" id="KW-1185">Reference proteome</keyword>
<dbReference type="Proteomes" id="UP000266313">
    <property type="component" value="Chromosome"/>
</dbReference>
<feature type="transmembrane region" description="Helical" evidence="1">
    <location>
        <begin position="21"/>
        <end position="45"/>
    </location>
</feature>
<evidence type="ECO:0000313" key="2">
    <source>
        <dbReference type="EMBL" id="BBA34276.1"/>
    </source>
</evidence>
<keyword evidence="1" id="KW-1133">Transmembrane helix</keyword>
<evidence type="ECO:0000256" key="1">
    <source>
        <dbReference type="SAM" id="Phobius"/>
    </source>
</evidence>
<evidence type="ECO:0000313" key="3">
    <source>
        <dbReference type="Proteomes" id="UP000266313"/>
    </source>
</evidence>
<reference evidence="2 3" key="1">
    <citation type="submission" date="2016-12" db="EMBL/GenBank/DDBJ databases">
        <title>Genome sequencing of Methylocaldum marinum.</title>
        <authorList>
            <person name="Takeuchi M."/>
            <person name="Kamagata Y."/>
            <person name="Hiraoka S."/>
            <person name="Oshima K."/>
            <person name="Hattori M."/>
            <person name="Iwasaki W."/>
        </authorList>
    </citation>
    <scope>NUCLEOTIDE SEQUENCE [LARGE SCALE GENOMIC DNA]</scope>
    <source>
        <strain evidence="2 3">S8</strain>
    </source>
</reference>
<keyword evidence="1" id="KW-0812">Transmembrane</keyword>
<keyword evidence="1" id="KW-0472">Membrane</keyword>
<accession>A0A250KRV0</accession>
<dbReference type="AlphaFoldDB" id="A0A250KRV0"/>
<gene>
    <name evidence="2" type="ORF">sS8_2324</name>
</gene>
<organism evidence="2 3">
    <name type="scientific">Methylocaldum marinum</name>
    <dbReference type="NCBI Taxonomy" id="1432792"/>
    <lineage>
        <taxon>Bacteria</taxon>
        <taxon>Pseudomonadati</taxon>
        <taxon>Pseudomonadota</taxon>
        <taxon>Gammaproteobacteria</taxon>
        <taxon>Methylococcales</taxon>
        <taxon>Methylococcaceae</taxon>
        <taxon>Methylocaldum</taxon>
    </lineage>
</organism>
<dbReference type="EMBL" id="AP017928">
    <property type="protein sequence ID" value="BBA34276.1"/>
    <property type="molecule type" value="Genomic_DNA"/>
</dbReference>
<name>A0A250KRV0_9GAMM</name>
<sequence length="78" mass="8708">MRVNGEIPVMKLRETDFVRTLRASVADLLDELLTFVTFLAALFAGLYFGSWFVFGAILIAGFLSGILVRQLVLRQRSG</sequence>
<protein>
    <submittedName>
        <fullName evidence="2">Uncharacterized protein</fullName>
    </submittedName>
</protein>